<dbReference type="SUPFAM" id="SSF56601">
    <property type="entry name" value="beta-lactamase/transpeptidase-like"/>
    <property type="match status" value="1"/>
</dbReference>
<dbReference type="Gene3D" id="3.40.710.10">
    <property type="entry name" value="DD-peptidase/beta-lactamase superfamily"/>
    <property type="match status" value="1"/>
</dbReference>
<sequence>MKKYNLRQMKSKAHGYRFTVGRILQLVVALVFLVFLGRFLYISISKQVAGENLSQRTKALYQRNEVLKATRGTIFDRNGFTLAEDSHVYTVYAILDKSSINYKNKPEYVVDKHKTAKKLATVLPLSESKIYDYLTPKTKVFQVQFGIGGSNLSLMQKEKIEKMHLPGIKFIEMPSRLYPNGVFASHIVGLANSEYDKKTNSTSLVGTMGIEAYYNKYLAGKDGYQESSVDASNYQLPNGTSAYKAAKNGDNIYLTLDSQLQNYLENLLTNVQNKYKPKALTAVVEDLKTGKVLAASQRPTFDPETKSGLTGSYRNILVQDTYEPGSVFKILSLSAAVNSGHYNPNELYKSGSITLNGSTIHDWNTSGWGSIPFSQAFPRSSNVGMATLEQKMGNKTWKEYLKRFRIGQLTHVTLPGEQTGTYTINNALQGGVTSFGQGVTVNVMQMMQVYSALANNGQMVKPQFVEKIETPTGKVIKKYKTIKVGKPVFSAATSKVVLENMQNVLNEKYGTGVAYKINGKSIGVKTGTAQIAGKSGYLTGANNYIFSVVGVTPATKPRYAIYLTMKQPQKMTEPAETILASIFKPMMNRIIMMNSKMLRASSASVEVPQFIGLTYDKAKQSAEDNSLSIVKLGSGTVVTNQLVSHGQKIQSGSKVFLLTSGTITYPNFTGWKISEVEQFAQLAGIKVKIKGSGTKVKSQSVVSGKQVKAGETIEINGK</sequence>
<dbReference type="PATRIC" id="fig|1122152.4.peg.723"/>
<evidence type="ECO:0000256" key="5">
    <source>
        <dbReference type="ARBA" id="ARBA00022692"/>
    </source>
</evidence>
<keyword evidence="5 15" id="KW-0812">Transmembrane</keyword>
<evidence type="ECO:0000256" key="11">
    <source>
        <dbReference type="ARBA" id="ARBA00023251"/>
    </source>
</evidence>
<evidence type="ECO:0000256" key="1">
    <source>
        <dbReference type="ARBA" id="ARBA00004162"/>
    </source>
</evidence>
<evidence type="ECO:0000256" key="4">
    <source>
        <dbReference type="ARBA" id="ARBA00022618"/>
    </source>
</evidence>
<keyword evidence="7" id="KW-0133">Cell shape</keyword>
<evidence type="ECO:0000256" key="9">
    <source>
        <dbReference type="ARBA" id="ARBA00022989"/>
    </source>
</evidence>
<evidence type="ECO:0000256" key="10">
    <source>
        <dbReference type="ARBA" id="ARBA00023136"/>
    </source>
</evidence>
<evidence type="ECO:0000256" key="15">
    <source>
        <dbReference type="SAM" id="Phobius"/>
    </source>
</evidence>
<feature type="domain" description="PASTA" evidence="16">
    <location>
        <begin position="659"/>
        <end position="718"/>
    </location>
</feature>
<evidence type="ECO:0000256" key="3">
    <source>
        <dbReference type="ARBA" id="ARBA00022475"/>
    </source>
</evidence>
<dbReference type="FunFam" id="3.40.710.10:FF:000095">
    <property type="entry name" value="Penicillin-binding protein 2x"/>
    <property type="match status" value="1"/>
</dbReference>
<name>A0A0R1S3A8_9LACO</name>
<dbReference type="Proteomes" id="UP000051931">
    <property type="component" value="Unassembled WGS sequence"/>
</dbReference>
<protein>
    <submittedName>
        <fullName evidence="17">Penicillin-binding protein 1</fullName>
    </submittedName>
</protein>
<dbReference type="eggNOG" id="COG0768">
    <property type="taxonomic scope" value="Bacteria"/>
</dbReference>
<dbReference type="GO" id="GO:0009252">
    <property type="term" value="P:peptidoglycan biosynthetic process"/>
    <property type="evidence" value="ECO:0007669"/>
    <property type="project" value="UniProtKB-KW"/>
</dbReference>
<feature type="transmembrane region" description="Helical" evidence="15">
    <location>
        <begin position="20"/>
        <end position="41"/>
    </location>
</feature>
<evidence type="ECO:0000256" key="6">
    <source>
        <dbReference type="ARBA" id="ARBA00022737"/>
    </source>
</evidence>
<keyword evidence="11" id="KW-0046">Antibiotic resistance</keyword>
<evidence type="ECO:0000256" key="12">
    <source>
        <dbReference type="ARBA" id="ARBA00023306"/>
    </source>
</evidence>
<dbReference type="EMBL" id="AZFB01000003">
    <property type="protein sequence ID" value="KRL63468.1"/>
    <property type="molecule type" value="Genomic_DNA"/>
</dbReference>
<evidence type="ECO:0000256" key="13">
    <source>
        <dbReference type="ARBA" id="ARBA00023316"/>
    </source>
</evidence>
<dbReference type="InterPro" id="IPR005543">
    <property type="entry name" value="PASTA_dom"/>
</dbReference>
<dbReference type="InterPro" id="IPR012338">
    <property type="entry name" value="Beta-lactam/transpept-like"/>
</dbReference>
<evidence type="ECO:0000256" key="7">
    <source>
        <dbReference type="ARBA" id="ARBA00022960"/>
    </source>
</evidence>
<dbReference type="GO" id="GO:0008360">
    <property type="term" value="P:regulation of cell shape"/>
    <property type="evidence" value="ECO:0007669"/>
    <property type="project" value="UniProtKB-KW"/>
</dbReference>
<dbReference type="STRING" id="1122152.GCA_000425905_00146"/>
<keyword evidence="18" id="KW-1185">Reference proteome</keyword>
<keyword evidence="4" id="KW-0132">Cell division</keyword>
<dbReference type="InterPro" id="IPR001460">
    <property type="entry name" value="PCN-bd_Tpept"/>
</dbReference>
<dbReference type="AlphaFoldDB" id="A0A0R1S3A8"/>
<dbReference type="Gene3D" id="3.30.70.2110">
    <property type="match status" value="1"/>
</dbReference>
<comment type="function">
    <text evidence="14">A transpeptidase that forms peptide cross-links between adjacent glycan strands in cell wall peptidoglycan (PG). Part of the divisome machinery that synthesizes the septal cross wall. Beta-lactams inactivate the PBPs by acylating an essential serine residue in the active site of these proteins.</text>
</comment>
<comment type="caution">
    <text evidence="17">The sequence shown here is derived from an EMBL/GenBank/DDBJ whole genome shotgun (WGS) entry which is preliminary data.</text>
</comment>
<dbReference type="Pfam" id="PF00905">
    <property type="entry name" value="Transpeptidase"/>
    <property type="match status" value="1"/>
</dbReference>
<dbReference type="Pfam" id="PF03717">
    <property type="entry name" value="PBP_dimer"/>
    <property type="match status" value="1"/>
</dbReference>
<accession>A0A0R1S3A8</accession>
<dbReference type="SMART" id="SM00740">
    <property type="entry name" value="PASTA"/>
    <property type="match status" value="2"/>
</dbReference>
<dbReference type="OrthoDB" id="9804124at2"/>
<dbReference type="CDD" id="cd06575">
    <property type="entry name" value="PASTA_Pbp2x-like_2"/>
    <property type="match status" value="1"/>
</dbReference>
<keyword evidence="12" id="KW-0131">Cell cycle</keyword>
<keyword evidence="3" id="KW-1003">Cell membrane</keyword>
<dbReference type="GO" id="GO:0071555">
    <property type="term" value="P:cell wall organization"/>
    <property type="evidence" value="ECO:0007669"/>
    <property type="project" value="UniProtKB-KW"/>
</dbReference>
<reference evidence="17 18" key="1">
    <citation type="journal article" date="2015" name="Genome Announc.">
        <title>Expanding the biotechnology potential of lactobacilli through comparative genomics of 213 strains and associated genera.</title>
        <authorList>
            <person name="Sun Z."/>
            <person name="Harris H.M."/>
            <person name="McCann A."/>
            <person name="Guo C."/>
            <person name="Argimon S."/>
            <person name="Zhang W."/>
            <person name="Yang X."/>
            <person name="Jeffery I.B."/>
            <person name="Cooney J.C."/>
            <person name="Kagawa T.F."/>
            <person name="Liu W."/>
            <person name="Song Y."/>
            <person name="Salvetti E."/>
            <person name="Wrobel A."/>
            <person name="Rasinkangas P."/>
            <person name="Parkhill J."/>
            <person name="Rea M.C."/>
            <person name="O'Sullivan O."/>
            <person name="Ritari J."/>
            <person name="Douillard F.P."/>
            <person name="Paul Ross R."/>
            <person name="Yang R."/>
            <person name="Briner A.E."/>
            <person name="Felis G.E."/>
            <person name="de Vos W.M."/>
            <person name="Barrangou R."/>
            <person name="Klaenhammer T.R."/>
            <person name="Caufield P.W."/>
            <person name="Cui Y."/>
            <person name="Zhang H."/>
            <person name="O'Toole P.W."/>
        </authorList>
    </citation>
    <scope>NUCLEOTIDE SEQUENCE [LARGE SCALE GENOMIC DNA]</scope>
    <source>
        <strain evidence="17 18">DSM 15354</strain>
    </source>
</reference>
<dbReference type="PANTHER" id="PTHR30627:SF26">
    <property type="entry name" value="PENICILLIN-BINDING PROTEIN 2B"/>
    <property type="match status" value="1"/>
</dbReference>
<evidence type="ECO:0000313" key="18">
    <source>
        <dbReference type="Proteomes" id="UP000051931"/>
    </source>
</evidence>
<dbReference type="RefSeq" id="WP_027825450.1">
    <property type="nucleotide sequence ID" value="NZ_AZFB01000003.1"/>
</dbReference>
<evidence type="ECO:0000256" key="14">
    <source>
        <dbReference type="ARBA" id="ARBA00055980"/>
    </source>
</evidence>
<dbReference type="GO" id="GO:0051301">
    <property type="term" value="P:cell division"/>
    <property type="evidence" value="ECO:0007669"/>
    <property type="project" value="UniProtKB-KW"/>
</dbReference>
<dbReference type="PANTHER" id="PTHR30627">
    <property type="entry name" value="PEPTIDOGLYCAN D,D-TRANSPEPTIDASE"/>
    <property type="match status" value="1"/>
</dbReference>
<keyword evidence="6" id="KW-0677">Repeat</keyword>
<dbReference type="GO" id="GO:0008658">
    <property type="term" value="F:penicillin binding"/>
    <property type="evidence" value="ECO:0007669"/>
    <property type="project" value="InterPro"/>
</dbReference>
<dbReference type="Pfam" id="PF03793">
    <property type="entry name" value="PASTA"/>
    <property type="match status" value="2"/>
</dbReference>
<dbReference type="InterPro" id="IPR036138">
    <property type="entry name" value="PBP_dimer_sf"/>
</dbReference>
<dbReference type="SUPFAM" id="SSF54184">
    <property type="entry name" value="Penicillin-binding protein 2x (pbp-2x), c-terminal domain"/>
    <property type="match status" value="2"/>
</dbReference>
<comment type="subcellular location">
    <subcellularLocation>
        <location evidence="1">Cell membrane</location>
        <topology evidence="1">Single-pass membrane protein</topology>
    </subcellularLocation>
</comment>
<keyword evidence="13" id="KW-0961">Cell wall biogenesis/degradation</keyword>
<dbReference type="CDD" id="cd06576">
    <property type="entry name" value="PASTA_Pbp2x-like_1"/>
    <property type="match status" value="1"/>
</dbReference>
<gene>
    <name evidence="17" type="ORF">FC23_GL000710</name>
</gene>
<dbReference type="InterPro" id="IPR050515">
    <property type="entry name" value="Beta-lactam/transpept"/>
</dbReference>
<keyword evidence="9 15" id="KW-1133">Transmembrane helix</keyword>
<dbReference type="Gene3D" id="2.20.70.70">
    <property type="match status" value="1"/>
</dbReference>
<evidence type="ECO:0000256" key="8">
    <source>
        <dbReference type="ARBA" id="ARBA00022984"/>
    </source>
</evidence>
<evidence type="ECO:0000259" key="16">
    <source>
        <dbReference type="PROSITE" id="PS51178"/>
    </source>
</evidence>
<evidence type="ECO:0000256" key="2">
    <source>
        <dbReference type="ARBA" id="ARBA00007171"/>
    </source>
</evidence>
<dbReference type="GO" id="GO:0046677">
    <property type="term" value="P:response to antibiotic"/>
    <property type="evidence" value="ECO:0007669"/>
    <property type="project" value="UniProtKB-KW"/>
</dbReference>
<organism evidence="17 18">
    <name type="scientific">Lactobacillus psittaci DSM 15354</name>
    <dbReference type="NCBI Taxonomy" id="1122152"/>
    <lineage>
        <taxon>Bacteria</taxon>
        <taxon>Bacillati</taxon>
        <taxon>Bacillota</taxon>
        <taxon>Bacilli</taxon>
        <taxon>Lactobacillales</taxon>
        <taxon>Lactobacillaceae</taxon>
        <taxon>Lactobacillus</taxon>
    </lineage>
</organism>
<dbReference type="PROSITE" id="PS51178">
    <property type="entry name" value="PASTA"/>
    <property type="match status" value="1"/>
</dbReference>
<keyword evidence="8" id="KW-0573">Peptidoglycan synthesis</keyword>
<dbReference type="SUPFAM" id="SSF56519">
    <property type="entry name" value="Penicillin binding protein dimerisation domain"/>
    <property type="match status" value="1"/>
</dbReference>
<keyword evidence="10 15" id="KW-0472">Membrane</keyword>
<proteinExistence type="inferred from homology"/>
<evidence type="ECO:0000313" key="17">
    <source>
        <dbReference type="EMBL" id="KRL63468.1"/>
    </source>
</evidence>
<dbReference type="Gene3D" id="3.90.1310.10">
    <property type="entry name" value="Penicillin-binding protein 2a (Domain 2)"/>
    <property type="match status" value="1"/>
</dbReference>
<comment type="similarity">
    <text evidence="2">Belongs to the transpeptidase family.</text>
</comment>
<dbReference type="GO" id="GO:0005886">
    <property type="term" value="C:plasma membrane"/>
    <property type="evidence" value="ECO:0007669"/>
    <property type="project" value="UniProtKB-SubCell"/>
</dbReference>
<dbReference type="InterPro" id="IPR005311">
    <property type="entry name" value="PBP_dimer"/>
</dbReference>